<dbReference type="InParanoid" id="A0A2T0H226"/>
<evidence type="ECO:0000256" key="1">
    <source>
        <dbReference type="ARBA" id="ARBA00004496"/>
    </source>
</evidence>
<gene>
    <name evidence="6" type="ORF">CEP50_01620</name>
</gene>
<feature type="region of interest" description="Disordered" evidence="5">
    <location>
        <begin position="140"/>
        <end position="175"/>
    </location>
</feature>
<evidence type="ECO:0000256" key="2">
    <source>
        <dbReference type="ARBA" id="ARBA00006411"/>
    </source>
</evidence>
<dbReference type="Proteomes" id="UP000239352">
    <property type="component" value="Unassembled WGS sequence"/>
</dbReference>
<comment type="caution">
    <text evidence="6">The sequence shown here is derived from an EMBL/GenBank/DDBJ whole genome shotgun (WGS) entry which is preliminary data.</text>
</comment>
<reference evidence="6 7" key="1">
    <citation type="submission" date="2018-03" db="EMBL/GenBank/DDBJ databases">
        <title>Actinopolyspora mortivallis from Sahara, screening for active biomolecules.</title>
        <authorList>
            <person name="Selama O."/>
            <person name="Wellington E.M.H."/>
            <person name="Hacene H."/>
        </authorList>
    </citation>
    <scope>NUCLEOTIDE SEQUENCE [LARGE SCALE GENOMIC DNA]</scope>
    <source>
        <strain evidence="6 7">M5A</strain>
    </source>
</reference>
<dbReference type="EMBL" id="PVSR01000001">
    <property type="protein sequence ID" value="PRW65421.1"/>
    <property type="molecule type" value="Genomic_DNA"/>
</dbReference>
<dbReference type="Pfam" id="PF14011">
    <property type="entry name" value="ESX-1_EspG"/>
    <property type="match status" value="1"/>
</dbReference>
<organism evidence="6 7">
    <name type="scientific">Actinopolyspora mortivallis</name>
    <dbReference type="NCBI Taxonomy" id="33906"/>
    <lineage>
        <taxon>Bacteria</taxon>
        <taxon>Bacillati</taxon>
        <taxon>Actinomycetota</taxon>
        <taxon>Actinomycetes</taxon>
        <taxon>Actinopolysporales</taxon>
        <taxon>Actinopolysporaceae</taxon>
        <taxon>Actinopolyspora</taxon>
    </lineage>
</organism>
<keyword evidence="7" id="KW-1185">Reference proteome</keyword>
<proteinExistence type="inferred from homology"/>
<evidence type="ECO:0000256" key="5">
    <source>
        <dbReference type="SAM" id="MobiDB-lite"/>
    </source>
</evidence>
<keyword evidence="3" id="KW-0963">Cytoplasm</keyword>
<evidence type="ECO:0000256" key="4">
    <source>
        <dbReference type="ARBA" id="ARBA00023186"/>
    </source>
</evidence>
<dbReference type="STRING" id="1050202.GCA_000384035_01161"/>
<keyword evidence="4" id="KW-0143">Chaperone</keyword>
<protein>
    <submittedName>
        <fullName evidence="6">ESX secretion-associated protein EspG</fullName>
    </submittedName>
</protein>
<dbReference type="InterPro" id="IPR025734">
    <property type="entry name" value="EspG"/>
</dbReference>
<evidence type="ECO:0000256" key="3">
    <source>
        <dbReference type="ARBA" id="ARBA00022490"/>
    </source>
</evidence>
<accession>A0A2T0H226</accession>
<comment type="similarity">
    <text evidence="2">Belongs to the EspG family.</text>
</comment>
<evidence type="ECO:0000313" key="6">
    <source>
        <dbReference type="EMBL" id="PRW65421.1"/>
    </source>
</evidence>
<sequence>MAVSGRWQLHPLHLYFVHSYLGLDDLTLPLEITPYTRTRQEFAEVGKREYDTMCSAGLIVDDEVEPGLARALTVLSKPYLWVDSLWVPEAGKQALCRAVAAVTDGNRIVLGVQPPGEDDSHGGMLTVELHERVTLSQALLPTLPPAPPGRQGAAKVPESSFPTSEREREPAEQGVLQQVSVTRSGTSGDRQLELYRAIGAARHPRAGQLAANCRDRTGRVHRSQVVRWFDNVDDGRYLDHTERGSTGETVYALLPADAATLGRRVEELVATVR</sequence>
<name>A0A2T0H226_ACTMO</name>
<comment type="subcellular location">
    <subcellularLocation>
        <location evidence="1">Cytoplasm</location>
    </subcellularLocation>
</comment>
<evidence type="ECO:0000313" key="7">
    <source>
        <dbReference type="Proteomes" id="UP000239352"/>
    </source>
</evidence>
<dbReference type="AlphaFoldDB" id="A0A2T0H226"/>